<dbReference type="Proteomes" id="UP000325672">
    <property type="component" value="Unassembled WGS sequence"/>
</dbReference>
<dbReference type="PANTHER" id="PTHR43785">
    <property type="entry name" value="GAMMA-GLUTAMYLPUTRESCINE SYNTHETASE"/>
    <property type="match status" value="1"/>
</dbReference>
<evidence type="ECO:0000256" key="2">
    <source>
        <dbReference type="PROSITE-ProRule" id="PRU01331"/>
    </source>
</evidence>
<keyword evidence="1" id="KW-0436">Ligase</keyword>
<organism evidence="6 7">
    <name type="scientific">Aspergillus pseudotamarii</name>
    <dbReference type="NCBI Taxonomy" id="132259"/>
    <lineage>
        <taxon>Eukaryota</taxon>
        <taxon>Fungi</taxon>
        <taxon>Dikarya</taxon>
        <taxon>Ascomycota</taxon>
        <taxon>Pezizomycotina</taxon>
        <taxon>Eurotiomycetes</taxon>
        <taxon>Eurotiomycetidae</taxon>
        <taxon>Eurotiales</taxon>
        <taxon>Aspergillaceae</taxon>
        <taxon>Aspergillus</taxon>
        <taxon>Aspergillus subgen. Circumdati</taxon>
    </lineage>
</organism>
<dbReference type="SUPFAM" id="SSF55931">
    <property type="entry name" value="Glutamine synthetase/guanido kinase"/>
    <property type="match status" value="1"/>
</dbReference>
<comment type="similarity">
    <text evidence="2 3">Belongs to the glutamine synthetase family.</text>
</comment>
<dbReference type="GO" id="GO:0004356">
    <property type="term" value="F:glutamine synthetase activity"/>
    <property type="evidence" value="ECO:0007669"/>
    <property type="project" value="InterPro"/>
</dbReference>
<dbReference type="InterPro" id="IPR008146">
    <property type="entry name" value="Gln_synth_cat_dom"/>
</dbReference>
<dbReference type="AlphaFoldDB" id="A0A5N6SBP2"/>
<evidence type="ECO:0000313" key="6">
    <source>
        <dbReference type="EMBL" id="KAE8131081.1"/>
    </source>
</evidence>
<dbReference type="SMART" id="SM01230">
    <property type="entry name" value="Gln-synt_C"/>
    <property type="match status" value="1"/>
</dbReference>
<dbReference type="RefSeq" id="XP_031907144.1">
    <property type="nucleotide sequence ID" value="XM_032061157.1"/>
</dbReference>
<dbReference type="GeneID" id="43645367"/>
<dbReference type="OrthoDB" id="77835at2759"/>
<accession>A0A5N6SBP2</accession>
<feature type="region of interest" description="Disordered" evidence="4">
    <location>
        <begin position="337"/>
        <end position="364"/>
    </location>
</feature>
<protein>
    <recommendedName>
        <fullName evidence="5">GS catalytic domain-containing protein</fullName>
    </recommendedName>
</protein>
<keyword evidence="7" id="KW-1185">Reference proteome</keyword>
<evidence type="ECO:0000256" key="1">
    <source>
        <dbReference type="ARBA" id="ARBA00022598"/>
    </source>
</evidence>
<dbReference type="InterPro" id="IPR014746">
    <property type="entry name" value="Gln_synth/guanido_kin_cat_dom"/>
</dbReference>
<reference evidence="6 7" key="1">
    <citation type="submission" date="2019-04" db="EMBL/GenBank/DDBJ databases">
        <title>Friends and foes A comparative genomics study of 23 Aspergillus species from section Flavi.</title>
        <authorList>
            <consortium name="DOE Joint Genome Institute"/>
            <person name="Kjaerbolling I."/>
            <person name="Vesth T."/>
            <person name="Frisvad J.C."/>
            <person name="Nybo J.L."/>
            <person name="Theobald S."/>
            <person name="Kildgaard S."/>
            <person name="Isbrandt T."/>
            <person name="Kuo A."/>
            <person name="Sato A."/>
            <person name="Lyhne E.K."/>
            <person name="Kogle M.E."/>
            <person name="Wiebenga A."/>
            <person name="Kun R.S."/>
            <person name="Lubbers R.J."/>
            <person name="Makela M.R."/>
            <person name="Barry K."/>
            <person name="Chovatia M."/>
            <person name="Clum A."/>
            <person name="Daum C."/>
            <person name="Haridas S."/>
            <person name="He G."/>
            <person name="LaButti K."/>
            <person name="Lipzen A."/>
            <person name="Mondo S."/>
            <person name="Riley R."/>
            <person name="Salamov A."/>
            <person name="Simmons B.A."/>
            <person name="Magnuson J.K."/>
            <person name="Henrissat B."/>
            <person name="Mortensen U.H."/>
            <person name="Larsen T.O."/>
            <person name="Devries R.P."/>
            <person name="Grigoriev I.V."/>
            <person name="Machida M."/>
            <person name="Baker S.E."/>
            <person name="Andersen M.R."/>
        </authorList>
    </citation>
    <scope>NUCLEOTIDE SEQUENCE [LARGE SCALE GENOMIC DNA]</scope>
    <source>
        <strain evidence="6 7">CBS 117625</strain>
    </source>
</reference>
<sequence>MNYPKELAICNAENGYRNIIAVSHLNSLRRIPWENDVAFFLVSFLDPDAREPVCVCPRGLLKKVIAKAEVAGYPAIVGSMLHGNPPSSSECEFSHFPIPSDCSSPERAASAITSFLQNNSIDSLPALTEGMFGSLITQPLHNEDCHDVILDACEQFRCDIEEWHAESGPGAFKAALQFGEVKDMADKAGLFKRYVVKAFGIKHGITPCFMAKPRHGLPGNSGHMHITLVTMDGKDAFTRDTPDPSPPYPDVAHSSDLGRQFLAGLLTSLPDIMPLFAPTMNSYRRLVEDFCTPTTVSGVAHFEIHVPDADANPHFGLAAIIALGGRGVEKKLEIPVPPLSKGENMSGASNKGVRLAKSLKKQSN</sequence>
<evidence type="ECO:0000313" key="7">
    <source>
        <dbReference type="Proteomes" id="UP000325672"/>
    </source>
</evidence>
<proteinExistence type="inferred from homology"/>
<evidence type="ECO:0000256" key="3">
    <source>
        <dbReference type="RuleBase" id="RU000384"/>
    </source>
</evidence>
<evidence type="ECO:0000259" key="5">
    <source>
        <dbReference type="PROSITE" id="PS51987"/>
    </source>
</evidence>
<dbReference type="Pfam" id="PF00120">
    <property type="entry name" value="Gln-synt_C"/>
    <property type="match status" value="1"/>
</dbReference>
<dbReference type="Gene3D" id="3.30.590.10">
    <property type="entry name" value="Glutamine synthetase/guanido kinase, catalytic domain"/>
    <property type="match status" value="1"/>
</dbReference>
<dbReference type="PANTHER" id="PTHR43785:SF12">
    <property type="entry name" value="TYPE-1 GLUTAMINE SYNTHETASE 2"/>
    <property type="match status" value="1"/>
</dbReference>
<dbReference type="PROSITE" id="PS51987">
    <property type="entry name" value="GS_CATALYTIC"/>
    <property type="match status" value="1"/>
</dbReference>
<dbReference type="EMBL" id="ML743677">
    <property type="protein sequence ID" value="KAE8131081.1"/>
    <property type="molecule type" value="Genomic_DNA"/>
</dbReference>
<name>A0A5N6SBP2_ASPPS</name>
<evidence type="ECO:0000256" key="4">
    <source>
        <dbReference type="SAM" id="MobiDB-lite"/>
    </source>
</evidence>
<feature type="domain" description="GS catalytic" evidence="5">
    <location>
        <begin position="57"/>
        <end position="364"/>
    </location>
</feature>
<gene>
    <name evidence="6" type="ORF">BDV38DRAFT_289028</name>
</gene>